<evidence type="ECO:0000259" key="5">
    <source>
        <dbReference type="Pfam" id="PF02902"/>
    </source>
</evidence>
<feature type="transmembrane region" description="Helical" evidence="4">
    <location>
        <begin position="122"/>
        <end position="141"/>
    </location>
</feature>
<evidence type="ECO:0000313" key="6">
    <source>
        <dbReference type="EMBL" id="KAK1296115.1"/>
    </source>
</evidence>
<keyword evidence="4" id="KW-0812">Transmembrane</keyword>
<keyword evidence="4" id="KW-1133">Transmembrane helix</keyword>
<feature type="domain" description="Ubiquitin-like protease family profile" evidence="5">
    <location>
        <begin position="367"/>
        <end position="433"/>
    </location>
</feature>
<keyword evidence="2" id="KW-0645">Protease</keyword>
<dbReference type="GO" id="GO:0008234">
    <property type="term" value="F:cysteine-type peptidase activity"/>
    <property type="evidence" value="ECO:0007669"/>
    <property type="project" value="InterPro"/>
</dbReference>
<keyword evidence="7" id="KW-1185">Reference proteome</keyword>
<evidence type="ECO:0000256" key="2">
    <source>
        <dbReference type="ARBA" id="ARBA00022670"/>
    </source>
</evidence>
<accession>A0AAV9D4G4</accession>
<keyword evidence="4" id="KW-0472">Membrane</keyword>
<proteinExistence type="inferred from homology"/>
<evidence type="ECO:0000313" key="7">
    <source>
        <dbReference type="Proteomes" id="UP001180020"/>
    </source>
</evidence>
<keyword evidence="3" id="KW-0378">Hydrolase</keyword>
<dbReference type="Pfam" id="PF02902">
    <property type="entry name" value="Peptidase_C48"/>
    <property type="match status" value="1"/>
</dbReference>
<evidence type="ECO:0000256" key="3">
    <source>
        <dbReference type="ARBA" id="ARBA00022801"/>
    </source>
</evidence>
<sequence>MDGMSVRPCHRRLMKKTPFNILINIPKMQFQSELLDVIVSSYNEDGDFFELRGQPIYFTAEDIALIIGLPAFGETPKLDSSATESKIKSRFFSNNSMITRGVLKDKMSSLVDSDNPRDIKDFVRLWIAFIFACFLFLIGHYNCPMPLLTILDDLNSTWNYAWSVAIRNQIMEGVRKQRVCIAERNEGQYPKSSMGYVFGCTAVLCDPDEEMLEDVNELSIVPYSQDPEDASSPGCNELSIVPFSQDPEEGMLEEARKIPSYIERMKRKKRTQSYMLRSPYKNTMRRKLPKTMRGGKEATVKIPEEPYEIPKRQALDMYFGILEEEPSVKKWFYVCSYAQKTLKDSHPLVEDPVSAEAYMSTLSAFFRGCTTELLKDIDMVLMPVHSTVKECQHWHLLVVDFKGHQFVEYNSMRTVDGFAETTDRVVQWLKMYFKLTHFISNVENWPIVGAVVATVGSRGGRFEMERRSIPKRGLEGPFGPAMNL</sequence>
<comment type="caution">
    <text evidence="6">The sequence shown here is derived from an EMBL/GenBank/DDBJ whole genome shotgun (WGS) entry which is preliminary data.</text>
</comment>
<comment type="similarity">
    <text evidence="1">Belongs to the peptidase C48 family.</text>
</comment>
<dbReference type="InterPro" id="IPR038765">
    <property type="entry name" value="Papain-like_cys_pep_sf"/>
</dbReference>
<dbReference type="EMBL" id="JAUJYO010000015">
    <property type="protein sequence ID" value="KAK1296115.1"/>
    <property type="molecule type" value="Genomic_DNA"/>
</dbReference>
<evidence type="ECO:0000256" key="1">
    <source>
        <dbReference type="ARBA" id="ARBA00005234"/>
    </source>
</evidence>
<dbReference type="InterPro" id="IPR003653">
    <property type="entry name" value="Peptidase_C48_C"/>
</dbReference>
<reference evidence="6" key="2">
    <citation type="submission" date="2023-06" db="EMBL/GenBank/DDBJ databases">
        <authorList>
            <person name="Ma L."/>
            <person name="Liu K.-W."/>
            <person name="Li Z."/>
            <person name="Hsiao Y.-Y."/>
            <person name="Qi Y."/>
            <person name="Fu T."/>
            <person name="Tang G."/>
            <person name="Zhang D."/>
            <person name="Sun W.-H."/>
            <person name="Liu D.-K."/>
            <person name="Li Y."/>
            <person name="Chen G.-Z."/>
            <person name="Liu X.-D."/>
            <person name="Liao X.-Y."/>
            <person name="Jiang Y.-T."/>
            <person name="Yu X."/>
            <person name="Hao Y."/>
            <person name="Huang J."/>
            <person name="Zhao X.-W."/>
            <person name="Ke S."/>
            <person name="Chen Y.-Y."/>
            <person name="Wu W.-L."/>
            <person name="Hsu J.-L."/>
            <person name="Lin Y.-F."/>
            <person name="Huang M.-D."/>
            <person name="Li C.-Y."/>
            <person name="Huang L."/>
            <person name="Wang Z.-W."/>
            <person name="Zhao X."/>
            <person name="Zhong W.-Y."/>
            <person name="Peng D.-H."/>
            <person name="Ahmad S."/>
            <person name="Lan S."/>
            <person name="Zhang J.-S."/>
            <person name="Tsai W.-C."/>
            <person name="Van De Peer Y."/>
            <person name="Liu Z.-J."/>
        </authorList>
    </citation>
    <scope>NUCLEOTIDE SEQUENCE</scope>
    <source>
        <strain evidence="6">CP</strain>
        <tissue evidence="6">Leaves</tissue>
    </source>
</reference>
<dbReference type="Gene3D" id="3.40.395.10">
    <property type="entry name" value="Adenoviral Proteinase, Chain A"/>
    <property type="match status" value="1"/>
</dbReference>
<name>A0AAV9D4G4_ACOCL</name>
<protein>
    <recommendedName>
        <fullName evidence="5">Ubiquitin-like protease family profile domain-containing protein</fullName>
    </recommendedName>
</protein>
<evidence type="ECO:0000256" key="4">
    <source>
        <dbReference type="SAM" id="Phobius"/>
    </source>
</evidence>
<organism evidence="6 7">
    <name type="scientific">Acorus calamus</name>
    <name type="common">Sweet flag</name>
    <dbReference type="NCBI Taxonomy" id="4465"/>
    <lineage>
        <taxon>Eukaryota</taxon>
        <taxon>Viridiplantae</taxon>
        <taxon>Streptophyta</taxon>
        <taxon>Embryophyta</taxon>
        <taxon>Tracheophyta</taxon>
        <taxon>Spermatophyta</taxon>
        <taxon>Magnoliopsida</taxon>
        <taxon>Liliopsida</taxon>
        <taxon>Acoraceae</taxon>
        <taxon>Acorus</taxon>
    </lineage>
</organism>
<gene>
    <name evidence="6" type="ORF">QJS10_CPB15g00746</name>
</gene>
<dbReference type="SUPFAM" id="SSF54001">
    <property type="entry name" value="Cysteine proteinases"/>
    <property type="match status" value="1"/>
</dbReference>
<dbReference type="GO" id="GO:0006508">
    <property type="term" value="P:proteolysis"/>
    <property type="evidence" value="ECO:0007669"/>
    <property type="project" value="UniProtKB-KW"/>
</dbReference>
<dbReference type="Proteomes" id="UP001180020">
    <property type="component" value="Unassembled WGS sequence"/>
</dbReference>
<reference evidence="6" key="1">
    <citation type="journal article" date="2023" name="Nat. Commun.">
        <title>Diploid and tetraploid genomes of Acorus and the evolution of monocots.</title>
        <authorList>
            <person name="Ma L."/>
            <person name="Liu K.W."/>
            <person name="Li Z."/>
            <person name="Hsiao Y.Y."/>
            <person name="Qi Y."/>
            <person name="Fu T."/>
            <person name="Tang G.D."/>
            <person name="Zhang D."/>
            <person name="Sun W.H."/>
            <person name="Liu D.K."/>
            <person name="Li Y."/>
            <person name="Chen G.Z."/>
            <person name="Liu X.D."/>
            <person name="Liao X.Y."/>
            <person name="Jiang Y.T."/>
            <person name="Yu X."/>
            <person name="Hao Y."/>
            <person name="Huang J."/>
            <person name="Zhao X.W."/>
            <person name="Ke S."/>
            <person name="Chen Y.Y."/>
            <person name="Wu W.L."/>
            <person name="Hsu J.L."/>
            <person name="Lin Y.F."/>
            <person name="Huang M.D."/>
            <person name="Li C.Y."/>
            <person name="Huang L."/>
            <person name="Wang Z.W."/>
            <person name="Zhao X."/>
            <person name="Zhong W.Y."/>
            <person name="Peng D.H."/>
            <person name="Ahmad S."/>
            <person name="Lan S."/>
            <person name="Zhang J.S."/>
            <person name="Tsai W.C."/>
            <person name="Van de Peer Y."/>
            <person name="Liu Z.J."/>
        </authorList>
    </citation>
    <scope>NUCLEOTIDE SEQUENCE</scope>
    <source>
        <strain evidence="6">CP</strain>
    </source>
</reference>
<dbReference type="AlphaFoldDB" id="A0AAV9D4G4"/>